<organism evidence="10">
    <name type="scientific">Amorphochlora amoebiformis</name>
    <dbReference type="NCBI Taxonomy" id="1561963"/>
    <lineage>
        <taxon>Eukaryota</taxon>
        <taxon>Sar</taxon>
        <taxon>Rhizaria</taxon>
        <taxon>Cercozoa</taxon>
        <taxon>Chlorarachniophyceae</taxon>
        <taxon>Amorphochlora</taxon>
    </lineage>
</organism>
<name>A0A6T6W2R6_9EUKA</name>
<dbReference type="InterPro" id="IPR000008">
    <property type="entry name" value="C2_dom"/>
</dbReference>
<feature type="region of interest" description="Disordered" evidence="6">
    <location>
        <begin position="233"/>
        <end position="259"/>
    </location>
</feature>
<feature type="domain" description="C2" evidence="8">
    <location>
        <begin position="400"/>
        <end position="526"/>
    </location>
</feature>
<keyword evidence="3" id="KW-0677">Repeat</keyword>
<dbReference type="GO" id="GO:0016020">
    <property type="term" value="C:membrane"/>
    <property type="evidence" value="ECO:0007669"/>
    <property type="project" value="UniProtKB-SubCell"/>
</dbReference>
<evidence type="ECO:0000256" key="6">
    <source>
        <dbReference type="SAM" id="MobiDB-lite"/>
    </source>
</evidence>
<dbReference type="GO" id="GO:0007009">
    <property type="term" value="P:plasma membrane organization"/>
    <property type="evidence" value="ECO:0007669"/>
    <property type="project" value="TreeGrafter"/>
</dbReference>
<feature type="compositionally biased region" description="Basic and acidic residues" evidence="6">
    <location>
        <begin position="294"/>
        <end position="312"/>
    </location>
</feature>
<feature type="compositionally biased region" description="Acidic residues" evidence="6">
    <location>
        <begin position="249"/>
        <end position="259"/>
    </location>
</feature>
<dbReference type="SMART" id="SM00239">
    <property type="entry name" value="C2"/>
    <property type="match status" value="2"/>
</dbReference>
<evidence type="ECO:0000256" key="2">
    <source>
        <dbReference type="ARBA" id="ARBA00022692"/>
    </source>
</evidence>
<comment type="subcellular location">
    <subcellularLocation>
        <location evidence="1">Membrane</location>
        <topology evidence="1">Single-pass membrane protein</topology>
    </subcellularLocation>
</comment>
<dbReference type="AlphaFoldDB" id="A0A6T6W2R6"/>
<protein>
    <recommendedName>
        <fullName evidence="8">C2 domain-containing protein</fullName>
    </recommendedName>
</protein>
<dbReference type="InterPro" id="IPR037721">
    <property type="entry name" value="Ferlin"/>
</dbReference>
<feature type="compositionally biased region" description="Basic and acidic residues" evidence="6">
    <location>
        <begin position="233"/>
        <end position="248"/>
    </location>
</feature>
<dbReference type="PANTHER" id="PTHR12546">
    <property type="entry name" value="FER-1-LIKE"/>
    <property type="match status" value="1"/>
</dbReference>
<feature type="region of interest" description="Disordered" evidence="6">
    <location>
        <begin position="294"/>
        <end position="315"/>
    </location>
</feature>
<feature type="transmembrane region" description="Helical" evidence="7">
    <location>
        <begin position="761"/>
        <end position="783"/>
    </location>
</feature>
<gene>
    <name evidence="9" type="ORF">LAMO00422_LOCUS12433</name>
    <name evidence="10" type="ORF">LAMO00422_LOCUS12434</name>
</gene>
<evidence type="ECO:0000256" key="1">
    <source>
        <dbReference type="ARBA" id="ARBA00004167"/>
    </source>
</evidence>
<dbReference type="SUPFAM" id="SSF49562">
    <property type="entry name" value="C2 domain (Calcium/lipid-binding domain, CaLB)"/>
    <property type="match status" value="2"/>
</dbReference>
<keyword evidence="4 7" id="KW-1133">Transmembrane helix</keyword>
<dbReference type="Pfam" id="PF00168">
    <property type="entry name" value="C2"/>
    <property type="match status" value="2"/>
</dbReference>
<evidence type="ECO:0000256" key="5">
    <source>
        <dbReference type="ARBA" id="ARBA00023136"/>
    </source>
</evidence>
<keyword evidence="2 7" id="KW-0812">Transmembrane</keyword>
<proteinExistence type="predicted"/>
<dbReference type="Gene3D" id="2.60.40.150">
    <property type="entry name" value="C2 domain"/>
    <property type="match status" value="2"/>
</dbReference>
<evidence type="ECO:0000259" key="8">
    <source>
        <dbReference type="PROSITE" id="PS50004"/>
    </source>
</evidence>
<feature type="domain" description="C2" evidence="8">
    <location>
        <begin position="551"/>
        <end position="681"/>
    </location>
</feature>
<sequence length="789" mass="90084">MEYIYVHKCTYRNILQYMVVNPLGEGTKKIILEESDEPNDMEPCIVAQIQLVEEKDVPPLIPGWKRTENGVFYDRPFNPDKKSEIPPLMMPYILKFECAGVRGLRENGWERISKPYLRVFLPPYFLQNETSKPAEFKLRIDNNGSAKVLQRHVFPKLLIPTYSLSTTPLVVELYDGSTLIASSYTPLSRFIGGQSWDAPTYVPGYDRRTGRSKEYKSVAAAIEEVRTAETLKKQRAAAAEEEKEKMMDEKEDDDEDDNDIDRHEETMLVKAQQKQEWVELTEDCNVIISTLRKAGEKEQANDGSEEREVKQEGDEDGAVIANEMEHSAEFKEKMDPFHQHFKLFRGRSVGLSSTQIQRKILTGNQRGPATAQDMIGFVKGYVMLVPSKENPKDARSVEHKITSVDQLESYRRICNTEYICRVYVYRASNLSPRTHLTSHTCNPYILVTNGDEADNQFNNEKNCSKNEVNPFFYQIIELRTLFPENSSLSIQIWDNDPMGANSMIGSTKIDLEQRLISGIPHGRKEYRKLLNPAYSTSQGLIQCKVDILTAEEARITKADELSPPQFQDYQLRLILWSTYGVKFPQLENRGLDVDQKIIVTSNFSGEKGEDIIKHTDVAWYAAEGCADWNYRMIFDVKLPCKNPRITISVWDEKVLGSNEAIGEVVLNLQTFFARCLLEKSARTRDKRKIVHFEHSNYRGVNLGSIKLEMTMYTKTEADENPAGEAQNEPNIDPYLPNPKRNAPPWAVGTRALDFLAGRRKLVLCLCIVIILLALFFPILYIAITASSVS</sequence>
<keyword evidence="5 7" id="KW-0472">Membrane</keyword>
<dbReference type="InterPro" id="IPR035892">
    <property type="entry name" value="C2_domain_sf"/>
</dbReference>
<evidence type="ECO:0000256" key="3">
    <source>
        <dbReference type="ARBA" id="ARBA00022737"/>
    </source>
</evidence>
<dbReference type="PROSITE" id="PS50004">
    <property type="entry name" value="C2"/>
    <property type="match status" value="2"/>
</dbReference>
<dbReference type="EMBL" id="HBEM01018219">
    <property type="protein sequence ID" value="CAD8453493.1"/>
    <property type="molecule type" value="Transcribed_RNA"/>
</dbReference>
<evidence type="ECO:0000256" key="7">
    <source>
        <dbReference type="SAM" id="Phobius"/>
    </source>
</evidence>
<dbReference type="PANTHER" id="PTHR12546:SF33">
    <property type="entry name" value="SPERM VESICLE FUSION PROTEIN FER-1"/>
    <property type="match status" value="1"/>
</dbReference>
<reference evidence="10" key="1">
    <citation type="submission" date="2021-01" db="EMBL/GenBank/DDBJ databases">
        <authorList>
            <person name="Corre E."/>
            <person name="Pelletier E."/>
            <person name="Niang G."/>
            <person name="Scheremetjew M."/>
            <person name="Finn R."/>
            <person name="Kale V."/>
            <person name="Holt S."/>
            <person name="Cochrane G."/>
            <person name="Meng A."/>
            <person name="Brown T."/>
            <person name="Cohen L."/>
        </authorList>
    </citation>
    <scope>NUCLEOTIDE SEQUENCE</scope>
    <source>
        <strain evidence="10">CCMP2058</strain>
    </source>
</reference>
<evidence type="ECO:0000313" key="10">
    <source>
        <dbReference type="EMBL" id="CAD8453494.1"/>
    </source>
</evidence>
<evidence type="ECO:0000256" key="4">
    <source>
        <dbReference type="ARBA" id="ARBA00022989"/>
    </source>
</evidence>
<dbReference type="EMBL" id="HBEM01018220">
    <property type="protein sequence ID" value="CAD8453494.1"/>
    <property type="molecule type" value="Transcribed_RNA"/>
</dbReference>
<accession>A0A6T6W2R6</accession>
<evidence type="ECO:0000313" key="9">
    <source>
        <dbReference type="EMBL" id="CAD8453493.1"/>
    </source>
</evidence>